<accession>A0A8J2LCD1</accession>
<dbReference type="AlphaFoldDB" id="A0A8J2LCD1"/>
<feature type="region of interest" description="Disordered" evidence="1">
    <location>
        <begin position="353"/>
        <end position="377"/>
    </location>
</feature>
<evidence type="ECO:0000256" key="1">
    <source>
        <dbReference type="SAM" id="MobiDB-lite"/>
    </source>
</evidence>
<dbReference type="InterPro" id="IPR001254">
    <property type="entry name" value="Trypsin_dom"/>
</dbReference>
<feature type="domain" description="Peptidase S1" evidence="2">
    <location>
        <begin position="411"/>
        <end position="465"/>
    </location>
</feature>
<evidence type="ECO:0000313" key="3">
    <source>
        <dbReference type="EMBL" id="CAG7820189.1"/>
    </source>
</evidence>
<reference evidence="3" key="1">
    <citation type="submission" date="2021-06" db="EMBL/GenBank/DDBJ databases">
        <authorList>
            <person name="Hodson N. C."/>
            <person name="Mongue J. A."/>
            <person name="Jaron S. K."/>
        </authorList>
    </citation>
    <scope>NUCLEOTIDE SEQUENCE</scope>
</reference>
<name>A0A8J2LCD1_9HEXA</name>
<dbReference type="EMBL" id="CAJVCH010472015">
    <property type="protein sequence ID" value="CAG7820189.1"/>
    <property type="molecule type" value="Genomic_DNA"/>
</dbReference>
<sequence length="481" mass="54270">MEGSDDLHFLMVDESLAEEHRSDDIKQPLAELDETFQDEDESVHSLVLDENGRVETPPVNGINGRKYDDDHVISFGLPRKVRFENISVESIQSSKLNEEDPQSTHEILRCELLHKFVHFERLCSSQKSSHPRPCFRICQSSPTLRGICFSLIPHCLRFKGVLQIKQALAELDETFQDEDESVHSLVLDENGRVETPSPVNGINGRKYDGHCPRPPAPIDKINNGTKQNHEDFDKLYAIIDFREKQVQQFEQDAKAYATVLRSLNHQIGLMKTEMNQMKIHKDELEKALLLQNKEIGYLKAKMTEALEELGPNSSPRAHSFLILSVQFQPPVFRSTRAFRRIRRNARRAFGRRPGQGVNVISTTKPSHTTTTRPPPPIVEPVPLPPNIPAEPVEPLPTKRQCGISEKQIPRIVGRRPADPKALPWMAALLRADGVGDARNGQICGGVLISEFYVMTALHCVDGFEAKDLKRESTTLTALTIL</sequence>
<dbReference type="Proteomes" id="UP000708208">
    <property type="component" value="Unassembled WGS sequence"/>
</dbReference>
<dbReference type="GO" id="GO:0006508">
    <property type="term" value="P:proteolysis"/>
    <property type="evidence" value="ECO:0007669"/>
    <property type="project" value="InterPro"/>
</dbReference>
<dbReference type="Pfam" id="PF00089">
    <property type="entry name" value="Trypsin"/>
    <property type="match status" value="1"/>
</dbReference>
<proteinExistence type="predicted"/>
<dbReference type="OrthoDB" id="5918597at2759"/>
<feature type="compositionally biased region" description="Low complexity" evidence="1">
    <location>
        <begin position="362"/>
        <end position="371"/>
    </location>
</feature>
<gene>
    <name evidence="3" type="ORF">AFUS01_LOCUS30592</name>
</gene>
<evidence type="ECO:0000259" key="2">
    <source>
        <dbReference type="Pfam" id="PF00089"/>
    </source>
</evidence>
<evidence type="ECO:0000313" key="4">
    <source>
        <dbReference type="Proteomes" id="UP000708208"/>
    </source>
</evidence>
<dbReference type="GO" id="GO:0004252">
    <property type="term" value="F:serine-type endopeptidase activity"/>
    <property type="evidence" value="ECO:0007669"/>
    <property type="project" value="InterPro"/>
</dbReference>
<protein>
    <recommendedName>
        <fullName evidence="2">Peptidase S1 domain-containing protein</fullName>
    </recommendedName>
</protein>
<comment type="caution">
    <text evidence="3">The sequence shown here is derived from an EMBL/GenBank/DDBJ whole genome shotgun (WGS) entry which is preliminary data.</text>
</comment>
<keyword evidence="4" id="KW-1185">Reference proteome</keyword>
<organism evidence="3 4">
    <name type="scientific">Allacma fusca</name>
    <dbReference type="NCBI Taxonomy" id="39272"/>
    <lineage>
        <taxon>Eukaryota</taxon>
        <taxon>Metazoa</taxon>
        <taxon>Ecdysozoa</taxon>
        <taxon>Arthropoda</taxon>
        <taxon>Hexapoda</taxon>
        <taxon>Collembola</taxon>
        <taxon>Symphypleona</taxon>
        <taxon>Sminthuridae</taxon>
        <taxon>Allacma</taxon>
    </lineage>
</organism>